<protein>
    <submittedName>
        <fullName evidence="2">Uncharacterized protein</fullName>
    </submittedName>
</protein>
<dbReference type="Proteomes" id="UP000282002">
    <property type="component" value="Chromosome"/>
</dbReference>
<dbReference type="RefSeq" id="WP_125324166.1">
    <property type="nucleotide sequence ID" value="NZ_CP034328.1"/>
</dbReference>
<keyword evidence="3" id="KW-1185">Reference proteome</keyword>
<evidence type="ECO:0000313" key="2">
    <source>
        <dbReference type="EMBL" id="AZL57965.1"/>
    </source>
</evidence>
<evidence type="ECO:0000256" key="1">
    <source>
        <dbReference type="SAM" id="MobiDB-lite"/>
    </source>
</evidence>
<sequence>MTSPPDPFSAPKPDLAGAPEADAPQPEAPPAEAPLLETSPSATSPGDDPFGDTMDDDDDGPTVTYADAPDSLIALWMARRKRMAFGPGEGLPPLDVPLQPLLDARIRADEPVPEGSQSLHGQKLQAIRAELVGKPELAALNAILIAHLRKRRFPREAPQLFRRIWTEAGPALMQELPARWLISSIITFGDHGETEAQRRIGLSMNVLFSLMKLYEFERFHSGTRPETAFPSRRIGRKKLPLGMPQFSLLGGGLDVNLLAQLWHEAKDEPVAGALACHLLQRLNEDPRNLFRRIGLMRAAKHMDRMDSASDASEPGAEPDETPQD</sequence>
<feature type="compositionally biased region" description="Pro residues" evidence="1">
    <location>
        <begin position="1"/>
        <end position="10"/>
    </location>
</feature>
<dbReference type="OrthoDB" id="7834507at2"/>
<feature type="region of interest" description="Disordered" evidence="1">
    <location>
        <begin position="1"/>
        <end position="66"/>
    </location>
</feature>
<feature type="compositionally biased region" description="Acidic residues" evidence="1">
    <location>
        <begin position="49"/>
        <end position="60"/>
    </location>
</feature>
<proteinExistence type="predicted"/>
<dbReference type="KEGG" id="taw:EI545_03400"/>
<organism evidence="2 3">
    <name type="scientific">Tabrizicola piscis</name>
    <dbReference type="NCBI Taxonomy" id="2494374"/>
    <lineage>
        <taxon>Bacteria</taxon>
        <taxon>Pseudomonadati</taxon>
        <taxon>Pseudomonadota</taxon>
        <taxon>Alphaproteobacteria</taxon>
        <taxon>Rhodobacterales</taxon>
        <taxon>Paracoccaceae</taxon>
        <taxon>Tabrizicola</taxon>
    </lineage>
</organism>
<feature type="region of interest" description="Disordered" evidence="1">
    <location>
        <begin position="302"/>
        <end position="324"/>
    </location>
</feature>
<dbReference type="EMBL" id="CP034328">
    <property type="protein sequence ID" value="AZL57965.1"/>
    <property type="molecule type" value="Genomic_DNA"/>
</dbReference>
<gene>
    <name evidence="2" type="ORF">EI545_03400</name>
</gene>
<name>A0A3S8U320_9RHOB</name>
<dbReference type="AlphaFoldDB" id="A0A3S8U320"/>
<evidence type="ECO:0000313" key="3">
    <source>
        <dbReference type="Proteomes" id="UP000282002"/>
    </source>
</evidence>
<accession>A0A3S8U320</accession>
<reference evidence="2 3" key="1">
    <citation type="submission" date="2018-12" db="EMBL/GenBank/DDBJ databases">
        <title>Complete genome sequencing of Tabrizicola sp. K13M18.</title>
        <authorList>
            <person name="Bae J.-W."/>
        </authorList>
    </citation>
    <scope>NUCLEOTIDE SEQUENCE [LARGE SCALE GENOMIC DNA]</scope>
    <source>
        <strain evidence="2 3">K13M18</strain>
    </source>
</reference>